<dbReference type="AlphaFoldDB" id="A0A9P6ABR7"/>
<keyword evidence="2" id="KW-1185">Reference proteome</keyword>
<gene>
    <name evidence="1" type="ORF">BS47DRAFT_958630</name>
</gene>
<dbReference type="EMBL" id="MU129535">
    <property type="protein sequence ID" value="KAF9502901.1"/>
    <property type="molecule type" value="Genomic_DNA"/>
</dbReference>
<reference evidence="1" key="1">
    <citation type="journal article" date="2020" name="Nat. Commun.">
        <title>Large-scale genome sequencing of mycorrhizal fungi provides insights into the early evolution of symbiotic traits.</title>
        <authorList>
            <person name="Miyauchi S."/>
            <person name="Kiss E."/>
            <person name="Kuo A."/>
            <person name="Drula E."/>
            <person name="Kohler A."/>
            <person name="Sanchez-Garcia M."/>
            <person name="Morin E."/>
            <person name="Andreopoulos B."/>
            <person name="Barry K.W."/>
            <person name="Bonito G."/>
            <person name="Buee M."/>
            <person name="Carver A."/>
            <person name="Chen C."/>
            <person name="Cichocki N."/>
            <person name="Clum A."/>
            <person name="Culley D."/>
            <person name="Crous P.W."/>
            <person name="Fauchery L."/>
            <person name="Girlanda M."/>
            <person name="Hayes R.D."/>
            <person name="Keri Z."/>
            <person name="LaButti K."/>
            <person name="Lipzen A."/>
            <person name="Lombard V."/>
            <person name="Magnuson J."/>
            <person name="Maillard F."/>
            <person name="Murat C."/>
            <person name="Nolan M."/>
            <person name="Ohm R.A."/>
            <person name="Pangilinan J."/>
            <person name="Pereira M.F."/>
            <person name="Perotto S."/>
            <person name="Peter M."/>
            <person name="Pfister S."/>
            <person name="Riley R."/>
            <person name="Sitrit Y."/>
            <person name="Stielow J.B."/>
            <person name="Szollosi G."/>
            <person name="Zifcakova L."/>
            <person name="Stursova M."/>
            <person name="Spatafora J.W."/>
            <person name="Tedersoo L."/>
            <person name="Vaario L.M."/>
            <person name="Yamada A."/>
            <person name="Yan M."/>
            <person name="Wang P."/>
            <person name="Xu J."/>
            <person name="Bruns T."/>
            <person name="Baldrian P."/>
            <person name="Vilgalys R."/>
            <person name="Dunand C."/>
            <person name="Henrissat B."/>
            <person name="Grigoriev I.V."/>
            <person name="Hibbett D."/>
            <person name="Nagy L.G."/>
            <person name="Martin F.M."/>
        </authorList>
    </citation>
    <scope>NUCLEOTIDE SEQUENCE</scope>
    <source>
        <strain evidence="1">UP504</strain>
    </source>
</reference>
<protein>
    <submittedName>
        <fullName evidence="1">Uncharacterized protein</fullName>
    </submittedName>
</protein>
<dbReference type="Proteomes" id="UP000886523">
    <property type="component" value="Unassembled WGS sequence"/>
</dbReference>
<organism evidence="1 2">
    <name type="scientific">Hydnum rufescens UP504</name>
    <dbReference type="NCBI Taxonomy" id="1448309"/>
    <lineage>
        <taxon>Eukaryota</taxon>
        <taxon>Fungi</taxon>
        <taxon>Dikarya</taxon>
        <taxon>Basidiomycota</taxon>
        <taxon>Agaricomycotina</taxon>
        <taxon>Agaricomycetes</taxon>
        <taxon>Cantharellales</taxon>
        <taxon>Hydnaceae</taxon>
        <taxon>Hydnum</taxon>
    </lineage>
</organism>
<proteinExistence type="predicted"/>
<accession>A0A9P6ABR7</accession>
<sequence>MLSPILRSERSASPSVSLANFLCNSCLYGLCGSTTARDFGSCRYRPAALQRNGGTKDATMNCYALLGSVSYDSPCGSLSSRCICDDPSYICSCQSPLVSKPWGVHSFPRETGSRS</sequence>
<comment type="caution">
    <text evidence="1">The sequence shown here is derived from an EMBL/GenBank/DDBJ whole genome shotgun (WGS) entry which is preliminary data.</text>
</comment>
<evidence type="ECO:0000313" key="2">
    <source>
        <dbReference type="Proteomes" id="UP000886523"/>
    </source>
</evidence>
<evidence type="ECO:0000313" key="1">
    <source>
        <dbReference type="EMBL" id="KAF9502901.1"/>
    </source>
</evidence>
<name>A0A9P6ABR7_9AGAM</name>